<evidence type="ECO:0000256" key="4">
    <source>
        <dbReference type="ARBA" id="ARBA00022801"/>
    </source>
</evidence>
<dbReference type="Gene3D" id="1.10.1670.10">
    <property type="entry name" value="Helix-hairpin-Helix base-excision DNA repair enzymes (C-terminal)"/>
    <property type="match status" value="1"/>
</dbReference>
<dbReference type="Pfam" id="PF00730">
    <property type="entry name" value="HhH-GPD"/>
    <property type="match status" value="1"/>
</dbReference>
<dbReference type="OrthoDB" id="9798522at2"/>
<accession>A0A1M4XQP6</accession>
<feature type="domain" description="HhH-GPD" evidence="10">
    <location>
        <begin position="112"/>
        <end position="266"/>
    </location>
</feature>
<evidence type="ECO:0000256" key="9">
    <source>
        <dbReference type="ARBA" id="ARBA00044632"/>
    </source>
</evidence>
<dbReference type="InterPro" id="IPR023170">
    <property type="entry name" value="HhH_base_excis_C"/>
</dbReference>
<dbReference type="SMART" id="SM00478">
    <property type="entry name" value="ENDO3c"/>
    <property type="match status" value="1"/>
</dbReference>
<dbReference type="CDD" id="cd00056">
    <property type="entry name" value="ENDO3c"/>
    <property type="match status" value="1"/>
</dbReference>
<keyword evidence="6 11" id="KW-0456">Lyase</keyword>
<gene>
    <name evidence="11" type="ORF">SAMN02745158_02086</name>
</gene>
<dbReference type="GO" id="GO:0006289">
    <property type="term" value="P:nucleotide-excision repair"/>
    <property type="evidence" value="ECO:0007669"/>
    <property type="project" value="InterPro"/>
</dbReference>
<keyword evidence="12" id="KW-1185">Reference proteome</keyword>
<evidence type="ECO:0000259" key="10">
    <source>
        <dbReference type="SMART" id="SM00478"/>
    </source>
</evidence>
<organism evidence="11 12">
    <name type="scientific">Lactonifactor longoviformis DSM 17459</name>
    <dbReference type="NCBI Taxonomy" id="1122155"/>
    <lineage>
        <taxon>Bacteria</taxon>
        <taxon>Bacillati</taxon>
        <taxon>Bacillota</taxon>
        <taxon>Clostridia</taxon>
        <taxon>Eubacteriales</taxon>
        <taxon>Clostridiaceae</taxon>
        <taxon>Lactonifactor</taxon>
    </lineage>
</organism>
<evidence type="ECO:0000313" key="12">
    <source>
        <dbReference type="Proteomes" id="UP000184245"/>
    </source>
</evidence>
<evidence type="ECO:0000256" key="1">
    <source>
        <dbReference type="ARBA" id="ARBA00010679"/>
    </source>
</evidence>
<evidence type="ECO:0000256" key="8">
    <source>
        <dbReference type="ARBA" id="ARBA00023295"/>
    </source>
</evidence>
<dbReference type="Gene3D" id="3.30.310.260">
    <property type="match status" value="1"/>
</dbReference>
<dbReference type="EMBL" id="FQVI01000009">
    <property type="protein sequence ID" value="SHE95924.1"/>
    <property type="molecule type" value="Genomic_DNA"/>
</dbReference>
<dbReference type="InterPro" id="IPR003265">
    <property type="entry name" value="HhH-GPD_domain"/>
</dbReference>
<evidence type="ECO:0000256" key="5">
    <source>
        <dbReference type="ARBA" id="ARBA00023204"/>
    </source>
</evidence>
<evidence type="ECO:0000256" key="2">
    <source>
        <dbReference type="ARBA" id="ARBA00012720"/>
    </source>
</evidence>
<dbReference type="GO" id="GO:0006284">
    <property type="term" value="P:base-excision repair"/>
    <property type="evidence" value="ECO:0007669"/>
    <property type="project" value="InterPro"/>
</dbReference>
<keyword evidence="8" id="KW-0326">Glycosidase</keyword>
<dbReference type="GO" id="GO:0140078">
    <property type="term" value="F:class I DNA-(apurinic or apyrimidinic site) endonuclease activity"/>
    <property type="evidence" value="ECO:0007669"/>
    <property type="project" value="UniProtKB-EC"/>
</dbReference>
<keyword evidence="3" id="KW-0227">DNA damage</keyword>
<name>A0A1M4XQP6_9CLOT</name>
<dbReference type="InterPro" id="IPR011257">
    <property type="entry name" value="DNA_glycosylase"/>
</dbReference>
<dbReference type="Proteomes" id="UP000184245">
    <property type="component" value="Unassembled WGS sequence"/>
</dbReference>
<dbReference type="AlphaFoldDB" id="A0A1M4XQP6"/>
<dbReference type="PANTHER" id="PTHR10242:SF2">
    <property type="entry name" value="N-GLYCOSYLASE_DNA LYASE"/>
    <property type="match status" value="1"/>
</dbReference>
<dbReference type="GO" id="GO:0003684">
    <property type="term" value="F:damaged DNA binding"/>
    <property type="evidence" value="ECO:0007669"/>
    <property type="project" value="InterPro"/>
</dbReference>
<protein>
    <recommendedName>
        <fullName evidence="2">DNA-(apurinic or apyrimidinic site) lyase</fullName>
        <ecNumber evidence="2">4.2.99.18</ecNumber>
    </recommendedName>
</protein>
<dbReference type="STRING" id="1122155.SAMN02745158_02086"/>
<keyword evidence="4" id="KW-0378">Hydrolase</keyword>
<proteinExistence type="inferred from homology"/>
<dbReference type="RefSeq" id="WP_072851387.1">
    <property type="nucleotide sequence ID" value="NZ_FQVI01000009.1"/>
</dbReference>
<comment type="similarity">
    <text evidence="1">Belongs to the type-1 OGG1 family.</text>
</comment>
<dbReference type="PANTHER" id="PTHR10242">
    <property type="entry name" value="8-OXOGUANINE DNA GLYCOSYLASE"/>
    <property type="match status" value="1"/>
</dbReference>
<sequence length="286" mass="33148">MIHKNIKDLDLQQIAQSGQCFRMERQNSSTFSIIAYGEYLEITQHGEDYTLSCSEREFQKLWREYLDLDTDYGEIKNSIDTEDSYLISAANYGWGIRILKQDLWEMIITFLISQNNNIPRIRNSVRRLCEAVGEKRDTKQGSAYFTFPSPEAVLEAGPEVLGSLGLGYREKYICRMAESVVEGSLDLEKLKKADYESAHKELMLQYGIGRKVADCICLFGLYHVEAFPVDTHIKKILDLHYPEGFPYLRYQGYAGVLQQYMFYYDLNQEGREKKENTISYKRGCTA</sequence>
<keyword evidence="5" id="KW-0234">DNA repair</keyword>
<dbReference type="SUPFAM" id="SSF55945">
    <property type="entry name" value="TATA-box binding protein-like"/>
    <property type="match status" value="1"/>
</dbReference>
<dbReference type="InterPro" id="IPR012904">
    <property type="entry name" value="OGG_N"/>
</dbReference>
<dbReference type="EC" id="4.2.99.18" evidence="2"/>
<evidence type="ECO:0000256" key="3">
    <source>
        <dbReference type="ARBA" id="ARBA00022763"/>
    </source>
</evidence>
<dbReference type="GO" id="GO:0008534">
    <property type="term" value="F:oxidized purine nucleobase lesion DNA N-glycosylase activity"/>
    <property type="evidence" value="ECO:0007669"/>
    <property type="project" value="InterPro"/>
</dbReference>
<comment type="catalytic activity">
    <reaction evidence="9">
        <text>2'-deoxyribonucleotide-(2'-deoxyribose 5'-phosphate)-2'-deoxyribonucleotide-DNA = a 3'-end 2'-deoxyribonucleotide-(2,3-dehydro-2,3-deoxyribose 5'-phosphate)-DNA + a 5'-end 5'-phospho-2'-deoxyribonucleoside-DNA + H(+)</text>
        <dbReference type="Rhea" id="RHEA:66592"/>
        <dbReference type="Rhea" id="RHEA-COMP:13180"/>
        <dbReference type="Rhea" id="RHEA-COMP:16897"/>
        <dbReference type="Rhea" id="RHEA-COMP:17067"/>
        <dbReference type="ChEBI" id="CHEBI:15378"/>
        <dbReference type="ChEBI" id="CHEBI:136412"/>
        <dbReference type="ChEBI" id="CHEBI:157695"/>
        <dbReference type="ChEBI" id="CHEBI:167181"/>
        <dbReference type="EC" id="4.2.99.18"/>
    </reaction>
</comment>
<dbReference type="Gene3D" id="1.10.340.30">
    <property type="entry name" value="Hypothetical protein, domain 2"/>
    <property type="match status" value="1"/>
</dbReference>
<dbReference type="SUPFAM" id="SSF48150">
    <property type="entry name" value="DNA-glycosylase"/>
    <property type="match status" value="1"/>
</dbReference>
<evidence type="ECO:0000256" key="6">
    <source>
        <dbReference type="ARBA" id="ARBA00023239"/>
    </source>
</evidence>
<dbReference type="Pfam" id="PF07934">
    <property type="entry name" value="OGG_N"/>
    <property type="match status" value="1"/>
</dbReference>
<dbReference type="InterPro" id="IPR052054">
    <property type="entry name" value="Oxidative_DNA_repair_enzyme"/>
</dbReference>
<keyword evidence="7" id="KW-0511">Multifunctional enzyme</keyword>
<reference evidence="11 12" key="1">
    <citation type="submission" date="2016-11" db="EMBL/GenBank/DDBJ databases">
        <authorList>
            <person name="Jaros S."/>
            <person name="Januszkiewicz K."/>
            <person name="Wedrychowicz H."/>
        </authorList>
    </citation>
    <scope>NUCLEOTIDE SEQUENCE [LARGE SCALE GENOMIC DNA]</scope>
    <source>
        <strain evidence="11 12">DSM 17459</strain>
    </source>
</reference>
<evidence type="ECO:0000313" key="11">
    <source>
        <dbReference type="EMBL" id="SHE95924.1"/>
    </source>
</evidence>
<evidence type="ECO:0000256" key="7">
    <source>
        <dbReference type="ARBA" id="ARBA00023268"/>
    </source>
</evidence>